<dbReference type="Gene3D" id="3.30.70.20">
    <property type="match status" value="1"/>
</dbReference>
<sequence>ELFDKSEDGVPVVLVDYLTGEEQRTHANQAIEVCPAGAIALVDSP</sequence>
<organism evidence="1">
    <name type="scientific">marine metagenome</name>
    <dbReference type="NCBI Taxonomy" id="408172"/>
    <lineage>
        <taxon>unclassified sequences</taxon>
        <taxon>metagenomes</taxon>
        <taxon>ecological metagenomes</taxon>
    </lineage>
</organism>
<evidence type="ECO:0000313" key="1">
    <source>
        <dbReference type="EMBL" id="SVB92730.1"/>
    </source>
</evidence>
<protein>
    <recommendedName>
        <fullName evidence="2">Ferredoxin</fullName>
    </recommendedName>
</protein>
<name>A0A382HZC3_9ZZZZ</name>
<dbReference type="AlphaFoldDB" id="A0A382HZC3"/>
<dbReference type="Pfam" id="PF13370">
    <property type="entry name" value="Fer4_13"/>
    <property type="match status" value="1"/>
</dbReference>
<feature type="non-terminal residue" evidence="1">
    <location>
        <position position="1"/>
    </location>
</feature>
<reference evidence="1" key="1">
    <citation type="submission" date="2018-05" db="EMBL/GenBank/DDBJ databases">
        <authorList>
            <person name="Lanie J.A."/>
            <person name="Ng W.-L."/>
            <person name="Kazmierczak K.M."/>
            <person name="Andrzejewski T.M."/>
            <person name="Davidsen T.M."/>
            <person name="Wayne K.J."/>
            <person name="Tettelin H."/>
            <person name="Glass J.I."/>
            <person name="Rusch D."/>
            <person name="Podicherti R."/>
            <person name="Tsui H.-C.T."/>
            <person name="Winkler M.E."/>
        </authorList>
    </citation>
    <scope>NUCLEOTIDE SEQUENCE</scope>
</reference>
<evidence type="ECO:0008006" key="2">
    <source>
        <dbReference type="Google" id="ProtNLM"/>
    </source>
</evidence>
<gene>
    <name evidence="1" type="ORF">METZ01_LOCUS245584</name>
</gene>
<accession>A0A382HZC3</accession>
<proteinExistence type="predicted"/>
<dbReference type="EMBL" id="UINC01064244">
    <property type="protein sequence ID" value="SVB92730.1"/>
    <property type="molecule type" value="Genomic_DNA"/>
</dbReference>